<accession>A0A6H1P4E2</accession>
<proteinExistence type="predicted"/>
<reference evidence="1 2" key="2">
    <citation type="submission" date="2020-04" db="EMBL/GenBank/DDBJ databases">
        <authorList>
            <person name="Fomenkov A."/>
            <person name="Anton B.P."/>
            <person name="Roberts R.J."/>
        </authorList>
    </citation>
    <scope>NUCLEOTIDE SEQUENCE [LARGE SCALE GENOMIC DNA]</scope>
    <source>
        <strain evidence="1 2">S2</strain>
    </source>
</reference>
<dbReference type="Proteomes" id="UP000501868">
    <property type="component" value="Chromosome"/>
</dbReference>
<sequence length="141" mass="16584">MIVKDLYMDCFRYEESSLAHCIYHLLAEQKISLDDDISKIDLEQADHQKVRELVQKNVLGIHKVGIYSLKMNQKDFVFIFAGSYKEAIQFFTETFHQSPLNCHEYSLDYQLARGNDVISFREMRKEVLSLPAIAGWFKREI</sequence>
<gene>
    <name evidence="1" type="ORF">HFZ78_18560</name>
</gene>
<dbReference type="AlphaFoldDB" id="A0A6H1P4E2"/>
<reference evidence="1 2" key="1">
    <citation type="submission" date="2020-04" db="EMBL/GenBank/DDBJ databases">
        <title>Genome-Wide Identification of 5-Methylcytosine Sites in Bacterial Genomes By High-Throughput Sequencing of MspJI Restriction Fragments.</title>
        <authorList>
            <person name="Wu V."/>
        </authorList>
    </citation>
    <scope>NUCLEOTIDE SEQUENCE [LARGE SCALE GENOMIC DNA]</scope>
    <source>
        <strain evidence="1 2">S2</strain>
    </source>
</reference>
<name>A0A6H1P4E2_PRIMG</name>
<dbReference type="EMBL" id="CP051128">
    <property type="protein sequence ID" value="QIZ08464.1"/>
    <property type="molecule type" value="Genomic_DNA"/>
</dbReference>
<evidence type="ECO:0000313" key="2">
    <source>
        <dbReference type="Proteomes" id="UP000501868"/>
    </source>
</evidence>
<organism evidence="1 2">
    <name type="scientific">Priestia megaterium</name>
    <name type="common">Bacillus megaterium</name>
    <dbReference type="NCBI Taxonomy" id="1404"/>
    <lineage>
        <taxon>Bacteria</taxon>
        <taxon>Bacillati</taxon>
        <taxon>Bacillota</taxon>
        <taxon>Bacilli</taxon>
        <taxon>Bacillales</taxon>
        <taxon>Bacillaceae</taxon>
        <taxon>Priestia</taxon>
    </lineage>
</organism>
<evidence type="ECO:0000313" key="1">
    <source>
        <dbReference type="EMBL" id="QIZ08464.1"/>
    </source>
</evidence>
<protein>
    <submittedName>
        <fullName evidence="1">Uncharacterized protein</fullName>
    </submittedName>
</protein>